<comment type="caution">
    <text evidence="1">The sequence shown here is derived from an EMBL/GenBank/DDBJ whole genome shotgun (WGS) entry which is preliminary data.</text>
</comment>
<accession>A0ACC2HZX6</accession>
<evidence type="ECO:0000313" key="2">
    <source>
        <dbReference type="Proteomes" id="UP001153331"/>
    </source>
</evidence>
<organism evidence="1 2">
    <name type="scientific">Boeremia exigua</name>
    <dbReference type="NCBI Taxonomy" id="749465"/>
    <lineage>
        <taxon>Eukaryota</taxon>
        <taxon>Fungi</taxon>
        <taxon>Dikarya</taxon>
        <taxon>Ascomycota</taxon>
        <taxon>Pezizomycotina</taxon>
        <taxon>Dothideomycetes</taxon>
        <taxon>Pleosporomycetidae</taxon>
        <taxon>Pleosporales</taxon>
        <taxon>Pleosporineae</taxon>
        <taxon>Didymellaceae</taxon>
        <taxon>Boeremia</taxon>
    </lineage>
</organism>
<gene>
    <name evidence="1" type="ORF">OPT61_g8082</name>
</gene>
<proteinExistence type="predicted"/>
<reference evidence="1" key="1">
    <citation type="submission" date="2022-11" db="EMBL/GenBank/DDBJ databases">
        <title>Genome Sequence of Boeremia exigua.</title>
        <authorList>
            <person name="Buettner E."/>
        </authorList>
    </citation>
    <scope>NUCLEOTIDE SEQUENCE</scope>
    <source>
        <strain evidence="1">CU02</strain>
    </source>
</reference>
<sequence length="172" mass="18790">MCQAARGDAHPRPRNRSAVAVRLMQGNLLPVCGCCSLRCLSLSSFTDAFMPSSIERRPLSSAERAFPAVCTRLMKPGQLHAARLKAICKIARSDRDRVVPRKRGSRVARWVAGVRFPAAPLETPATSHVWWETNAQLLNVALRPNAAPQAAFSLDDSPSRRSCALWGDDGTV</sequence>
<dbReference type="Proteomes" id="UP001153331">
    <property type="component" value="Unassembled WGS sequence"/>
</dbReference>
<evidence type="ECO:0000313" key="1">
    <source>
        <dbReference type="EMBL" id="KAJ8108565.1"/>
    </source>
</evidence>
<protein>
    <submittedName>
        <fullName evidence="1">Uncharacterized protein</fullName>
    </submittedName>
</protein>
<name>A0ACC2HZX6_9PLEO</name>
<dbReference type="EMBL" id="JAPHNI010000730">
    <property type="protein sequence ID" value="KAJ8108565.1"/>
    <property type="molecule type" value="Genomic_DNA"/>
</dbReference>
<keyword evidence="2" id="KW-1185">Reference proteome</keyword>